<dbReference type="AlphaFoldDB" id="A0A9P4NBZ3"/>
<dbReference type="OrthoDB" id="6612291at2759"/>
<organism evidence="1 2">
    <name type="scientific">Lojkania enalia</name>
    <dbReference type="NCBI Taxonomy" id="147567"/>
    <lineage>
        <taxon>Eukaryota</taxon>
        <taxon>Fungi</taxon>
        <taxon>Dikarya</taxon>
        <taxon>Ascomycota</taxon>
        <taxon>Pezizomycotina</taxon>
        <taxon>Dothideomycetes</taxon>
        <taxon>Pleosporomycetidae</taxon>
        <taxon>Pleosporales</taxon>
        <taxon>Pleosporales incertae sedis</taxon>
        <taxon>Lojkania</taxon>
    </lineage>
</organism>
<proteinExistence type="predicted"/>
<comment type="caution">
    <text evidence="1">The sequence shown here is derived from an EMBL/GenBank/DDBJ whole genome shotgun (WGS) entry which is preliminary data.</text>
</comment>
<evidence type="ECO:0000313" key="2">
    <source>
        <dbReference type="Proteomes" id="UP000800093"/>
    </source>
</evidence>
<accession>A0A9P4NBZ3</accession>
<name>A0A9P4NBZ3_9PLEO</name>
<keyword evidence="2" id="KW-1185">Reference proteome</keyword>
<sequence length="62" mass="6598">MYVSYLPSAISGRRGCFLAGKFFQGGAIGAVMTATQTLLSKVLPLILRSSRAASFPVFTLLD</sequence>
<reference evidence="2" key="1">
    <citation type="journal article" date="2020" name="Stud. Mycol.">
        <title>101 Dothideomycetes genomes: A test case for predicting lifestyles and emergence of pathogens.</title>
        <authorList>
            <person name="Haridas S."/>
            <person name="Albert R."/>
            <person name="Binder M."/>
            <person name="Bloem J."/>
            <person name="LaButti K."/>
            <person name="Salamov A."/>
            <person name="Andreopoulos B."/>
            <person name="Baker S."/>
            <person name="Barry K."/>
            <person name="Bills G."/>
            <person name="Bluhm B."/>
            <person name="Cannon C."/>
            <person name="Castanera R."/>
            <person name="Culley D."/>
            <person name="Daum C."/>
            <person name="Ezra D."/>
            <person name="Gonzalez J."/>
            <person name="Henrissat B."/>
            <person name="Kuo A."/>
            <person name="Liang C."/>
            <person name="Lipzen A."/>
            <person name="Lutzoni F."/>
            <person name="Magnuson J."/>
            <person name="Mondo S."/>
            <person name="Nolan M."/>
            <person name="Ohm R."/>
            <person name="Pangilinan J."/>
            <person name="Park H.-J."/>
            <person name="Ramirez L."/>
            <person name="Alfaro M."/>
            <person name="Sun H."/>
            <person name="Tritt A."/>
            <person name="Yoshinaga Y."/>
            <person name="Zwiers L.-H."/>
            <person name="Turgeon B."/>
            <person name="Goodwin S."/>
            <person name="Spatafora J."/>
            <person name="Crous P."/>
            <person name="Grigoriev I."/>
        </authorList>
    </citation>
    <scope>NUCLEOTIDE SEQUENCE [LARGE SCALE GENOMIC DNA]</scope>
    <source>
        <strain evidence="2">CBS 304.66</strain>
    </source>
</reference>
<dbReference type="EMBL" id="ML986580">
    <property type="protein sequence ID" value="KAF2270240.1"/>
    <property type="molecule type" value="Genomic_DNA"/>
</dbReference>
<gene>
    <name evidence="1" type="ORF">CC78DRAFT_528721</name>
</gene>
<protein>
    <submittedName>
        <fullName evidence="1">Uncharacterized protein</fullName>
    </submittedName>
</protein>
<evidence type="ECO:0000313" key="1">
    <source>
        <dbReference type="EMBL" id="KAF2270240.1"/>
    </source>
</evidence>
<dbReference type="Proteomes" id="UP000800093">
    <property type="component" value="Unassembled WGS sequence"/>
</dbReference>